<reference evidence="2" key="1">
    <citation type="journal article" date="2023" name="Hortic. Res.">
        <title>A chromosome-level phased genome enabling allele-level studies in sweet orange: a case study on citrus Huanglongbing tolerance.</title>
        <authorList>
            <person name="Wu B."/>
            <person name="Yu Q."/>
            <person name="Deng Z."/>
            <person name="Duan Y."/>
            <person name="Luo F."/>
            <person name="Gmitter F. Jr."/>
        </authorList>
    </citation>
    <scope>NUCLEOTIDE SEQUENCE [LARGE SCALE GENOMIC DNA]</scope>
    <source>
        <strain evidence="2">cv. Valencia</strain>
    </source>
</reference>
<organism evidence="1 2">
    <name type="scientific">Citrus sinensis</name>
    <name type="common">Sweet orange</name>
    <name type="synonym">Citrus aurantium var. sinensis</name>
    <dbReference type="NCBI Taxonomy" id="2711"/>
    <lineage>
        <taxon>Eukaryota</taxon>
        <taxon>Viridiplantae</taxon>
        <taxon>Streptophyta</taxon>
        <taxon>Embryophyta</taxon>
        <taxon>Tracheophyta</taxon>
        <taxon>Spermatophyta</taxon>
        <taxon>Magnoliopsida</taxon>
        <taxon>eudicotyledons</taxon>
        <taxon>Gunneridae</taxon>
        <taxon>Pentapetalae</taxon>
        <taxon>rosids</taxon>
        <taxon>malvids</taxon>
        <taxon>Sapindales</taxon>
        <taxon>Rutaceae</taxon>
        <taxon>Aurantioideae</taxon>
        <taxon>Citrus</taxon>
    </lineage>
</organism>
<gene>
    <name evidence="1" type="ORF">KPL71_017173</name>
</gene>
<evidence type="ECO:0000313" key="1">
    <source>
        <dbReference type="EMBL" id="KAH9733859.1"/>
    </source>
</evidence>
<comment type="caution">
    <text evidence="1">The sequence shown here is derived from an EMBL/GenBank/DDBJ whole genome shotgun (WGS) entry which is preliminary data.</text>
</comment>
<protein>
    <submittedName>
        <fullName evidence="1">Integrase catalytic domain-containing protein</fullName>
    </submittedName>
</protein>
<proteinExistence type="predicted"/>
<accession>A0ACB8JMK4</accession>
<evidence type="ECO:0000313" key="2">
    <source>
        <dbReference type="Proteomes" id="UP000829398"/>
    </source>
</evidence>
<name>A0ACB8JMK4_CITSI</name>
<keyword evidence="2" id="KW-1185">Reference proteome</keyword>
<dbReference type="EMBL" id="CM039175">
    <property type="protein sequence ID" value="KAH9733859.1"/>
    <property type="molecule type" value="Genomic_DNA"/>
</dbReference>
<dbReference type="Proteomes" id="UP000829398">
    <property type="component" value="Chromosome 6"/>
</dbReference>
<sequence>MNVKTAFLHGNLEEEILMAQPEGFVEEGTEDMVCLLKKSLYGLKQSPRQWYLKFDEFMLNHNFSRSEYDNCVHFRKLNSGDQINLLLYVDDMLIACKHRAEVEKLKTELMTVFEMKDLGPAAKILGMQIKRDRDAKTLFLTQSGYLKRVVSRFGMVNSKPVTTPVAAHFKLSKQQEPEEEVYIDHMKRIPYSSAVGSIMYAMVCTRPDVAYGIGLVSRFMGNPGKEHWEAVKWLLRYLKGTEEYGVVFGQVNNASSKVLGYVDSDFAGDLDRRRSVTGLVFTLCGGAVSWKSTLQSVVALSTTEAEYIALTVAVKEAIWLKGLVTELGLEQESVTVNCDSSSAIQLSKNPKYHERTKHVDVRMHFIREEIRSGVINVIKIPTEVNPADMLTKPLPTVKFRNSLDLIGFLTLSGFHCNLDISYSPNKALALLFQIVDVMAGNKIIAICQLGGEFETGEDGSLSYKGGDAHAIDVDDQMKFNDFKTEVAEMFNCSFNTVSLKYFLPGNKKTLITISNDKDLQRMIKFNRDSVTTDVFVILEEIVERDVSNMPASRSSRTTQSEAVPLVNVVEDMVDGNIIPLGAAIDVEVDSNRIDVNIDDTKINLPAEISPILPIVGSNDEEHVKATSGLGANTTSSASCSIFGSSTSMAKPFGSVPSLGLIFSTSSSEANSISSSSGTMSNVSGANPFQLGSQQNLAITSSLATGVNDFPLGTGDYDKPRQRMKAVICNCWKNDLIEKIDSMIGQSDKLRSLVGKWHTLIEAYVDVQTTDNFPLRLFCIGFTKRLPNQVHRDYSVDVGVKMERAAAEPMPEAPTEVIGART</sequence>